<gene>
    <name evidence="11" type="ORF">E4U42_001453</name>
</gene>
<dbReference type="Proteomes" id="UP000811619">
    <property type="component" value="Unassembled WGS sequence"/>
</dbReference>
<dbReference type="GO" id="GO:0005787">
    <property type="term" value="C:signal peptidase complex"/>
    <property type="evidence" value="ECO:0007669"/>
    <property type="project" value="InterPro"/>
</dbReference>
<dbReference type="EMBL" id="SRPY01000144">
    <property type="protein sequence ID" value="KAG5927976.1"/>
    <property type="molecule type" value="Genomic_DNA"/>
</dbReference>
<sequence length="224" mass="24624">MASEKISVYNLAELKNTSDDALPNYLNSLKFKQSHFLTDVRLVLGYSAFAIAAACFGWDYKFGFESTKYYTAAAVATYTLLNSLLTFWMSRVEKGTVYQGKAPSGETITIRTKTKKNDPTYYLTVVTQGKAGRPQEVAVSRSFAEWFDETGRFVPKPFQEFLASSVPAIGKQDPRRIKSVAQDLVGANPELLDAMLAGEGTGPGENAASTAAETTEKKGKRRKN</sequence>
<evidence type="ECO:0000313" key="11">
    <source>
        <dbReference type="EMBL" id="KAG5927976.1"/>
    </source>
</evidence>
<protein>
    <recommendedName>
        <fullName evidence="3">Signal peptidase complex subunit 2</fullName>
    </recommendedName>
</protein>
<feature type="transmembrane region" description="Helical" evidence="10">
    <location>
        <begin position="70"/>
        <end position="89"/>
    </location>
</feature>
<reference evidence="11" key="1">
    <citation type="journal article" date="2020" name="bioRxiv">
        <title>Whole genome comparisons of ergot fungi reveals the divergence and evolution of species within the genus Claviceps are the result of varying mechanisms driving genome evolution and host range expansion.</title>
        <authorList>
            <person name="Wyka S.A."/>
            <person name="Mondo S.J."/>
            <person name="Liu M."/>
            <person name="Dettman J."/>
            <person name="Nalam V."/>
            <person name="Broders K.D."/>
        </authorList>
    </citation>
    <scope>NUCLEOTIDE SEQUENCE</scope>
    <source>
        <strain evidence="11">CCC 489</strain>
    </source>
</reference>
<dbReference type="PANTHER" id="PTHR13085:SF0">
    <property type="entry name" value="SIGNAL PEPTIDASE COMPLEX SUBUNIT 2"/>
    <property type="match status" value="1"/>
</dbReference>
<dbReference type="Pfam" id="PF06703">
    <property type="entry name" value="SPC25"/>
    <property type="match status" value="1"/>
</dbReference>
<evidence type="ECO:0000256" key="10">
    <source>
        <dbReference type="SAM" id="Phobius"/>
    </source>
</evidence>
<evidence type="ECO:0000256" key="7">
    <source>
        <dbReference type="ARBA" id="ARBA00023136"/>
    </source>
</evidence>
<feature type="region of interest" description="Disordered" evidence="9">
    <location>
        <begin position="195"/>
        <end position="224"/>
    </location>
</feature>
<dbReference type="InterPro" id="IPR009582">
    <property type="entry name" value="Spc2/SPCS2"/>
</dbReference>
<comment type="subcellular location">
    <subcellularLocation>
        <location evidence="1">Endoplasmic reticulum membrane</location>
        <topology evidence="1">Multi-pass membrane protein</topology>
    </subcellularLocation>
</comment>
<evidence type="ECO:0000256" key="2">
    <source>
        <dbReference type="ARBA" id="ARBA00007324"/>
    </source>
</evidence>
<evidence type="ECO:0000256" key="8">
    <source>
        <dbReference type="ARBA" id="ARBA00045608"/>
    </source>
</evidence>
<evidence type="ECO:0000256" key="6">
    <source>
        <dbReference type="ARBA" id="ARBA00022989"/>
    </source>
</evidence>
<evidence type="ECO:0000313" key="12">
    <source>
        <dbReference type="Proteomes" id="UP000811619"/>
    </source>
</evidence>
<keyword evidence="7 10" id="KW-0472">Membrane</keyword>
<evidence type="ECO:0000256" key="5">
    <source>
        <dbReference type="ARBA" id="ARBA00022824"/>
    </source>
</evidence>
<comment type="similarity">
    <text evidence="2">Belongs to the SPCS2 family.</text>
</comment>
<feature type="transmembrane region" description="Helical" evidence="10">
    <location>
        <begin position="40"/>
        <end position="58"/>
    </location>
</feature>
<keyword evidence="5" id="KW-0256">Endoplasmic reticulum</keyword>
<evidence type="ECO:0000256" key="9">
    <source>
        <dbReference type="SAM" id="MobiDB-lite"/>
    </source>
</evidence>
<evidence type="ECO:0000256" key="3">
    <source>
        <dbReference type="ARBA" id="ARBA00017057"/>
    </source>
</evidence>
<keyword evidence="12" id="KW-1185">Reference proteome</keyword>
<comment type="caution">
    <text evidence="11">The sequence shown here is derived from an EMBL/GenBank/DDBJ whole genome shotgun (WGS) entry which is preliminary data.</text>
</comment>
<name>A0A8K0NJ74_9HYPO</name>
<keyword evidence="4 10" id="KW-0812">Transmembrane</keyword>
<dbReference type="GO" id="GO:0006465">
    <property type="term" value="P:signal peptide processing"/>
    <property type="evidence" value="ECO:0007669"/>
    <property type="project" value="InterPro"/>
</dbReference>
<dbReference type="GO" id="GO:0045047">
    <property type="term" value="P:protein targeting to ER"/>
    <property type="evidence" value="ECO:0007669"/>
    <property type="project" value="TreeGrafter"/>
</dbReference>
<comment type="function">
    <text evidence="8">Component of the signal peptidase complex (SPC) which catalyzes the cleavage of N-terminal signal sequences from nascent proteins as they are translocated into the lumen of the endoplasmic reticulum. Enhances the enzymatic activity of SPC and facilitates the interactions between different components of the translocation site.</text>
</comment>
<dbReference type="AlphaFoldDB" id="A0A8K0NJ74"/>
<dbReference type="PANTHER" id="PTHR13085">
    <property type="entry name" value="MICROSOMAL SIGNAL PEPTIDASE 25 KDA SUBUNIT"/>
    <property type="match status" value="1"/>
</dbReference>
<evidence type="ECO:0000256" key="1">
    <source>
        <dbReference type="ARBA" id="ARBA00004477"/>
    </source>
</evidence>
<keyword evidence="6 10" id="KW-1133">Transmembrane helix</keyword>
<accession>A0A8K0NJ74</accession>
<evidence type="ECO:0000256" key="4">
    <source>
        <dbReference type="ARBA" id="ARBA00022692"/>
    </source>
</evidence>
<dbReference type="OrthoDB" id="29558at2759"/>
<organism evidence="11 12">
    <name type="scientific">Claviceps africana</name>
    <dbReference type="NCBI Taxonomy" id="83212"/>
    <lineage>
        <taxon>Eukaryota</taxon>
        <taxon>Fungi</taxon>
        <taxon>Dikarya</taxon>
        <taxon>Ascomycota</taxon>
        <taxon>Pezizomycotina</taxon>
        <taxon>Sordariomycetes</taxon>
        <taxon>Hypocreomycetidae</taxon>
        <taxon>Hypocreales</taxon>
        <taxon>Clavicipitaceae</taxon>
        <taxon>Claviceps</taxon>
    </lineage>
</organism>
<proteinExistence type="inferred from homology"/>